<evidence type="ECO:0000256" key="2">
    <source>
        <dbReference type="ARBA" id="ARBA00007998"/>
    </source>
</evidence>
<evidence type="ECO:0000256" key="3">
    <source>
        <dbReference type="ARBA" id="ARBA00022448"/>
    </source>
</evidence>
<feature type="transmembrane region" description="Helical" evidence="8">
    <location>
        <begin position="34"/>
        <end position="56"/>
    </location>
</feature>
<dbReference type="eggNOG" id="ENOG502ZAEY">
    <property type="taxonomic scope" value="Bacteria"/>
</dbReference>
<dbReference type="Proteomes" id="UP000006691">
    <property type="component" value="Chromosome"/>
</dbReference>
<feature type="transmembrane region" description="Helical" evidence="8">
    <location>
        <begin position="112"/>
        <end position="129"/>
    </location>
</feature>
<dbReference type="InterPro" id="IPR004761">
    <property type="entry name" value="Spore_GerAB"/>
</dbReference>
<dbReference type="EMBL" id="AP012157">
    <property type="protein sequence ID" value="BAK16475.1"/>
    <property type="molecule type" value="Genomic_DNA"/>
</dbReference>
<dbReference type="STRING" id="1002809.SSIL_2052"/>
<protein>
    <submittedName>
        <fullName evidence="9">Permease of the major facilitator superfamily</fullName>
    </submittedName>
</protein>
<accession>F2F4R0</accession>
<keyword evidence="7 8" id="KW-0472">Membrane</keyword>
<dbReference type="KEGG" id="siv:SSIL_2052"/>
<feature type="transmembrane region" description="Helical" evidence="8">
    <location>
        <begin position="182"/>
        <end position="202"/>
    </location>
</feature>
<evidence type="ECO:0000256" key="5">
    <source>
        <dbReference type="ARBA" id="ARBA00022692"/>
    </source>
</evidence>
<feature type="transmembrane region" description="Helical" evidence="8">
    <location>
        <begin position="265"/>
        <end position="287"/>
    </location>
</feature>
<dbReference type="RefSeq" id="WP_014823783.1">
    <property type="nucleotide sequence ID" value="NC_018065.1"/>
</dbReference>
<keyword evidence="4" id="KW-0309">Germination</keyword>
<evidence type="ECO:0000256" key="6">
    <source>
        <dbReference type="ARBA" id="ARBA00022989"/>
    </source>
</evidence>
<evidence type="ECO:0000256" key="8">
    <source>
        <dbReference type="SAM" id="Phobius"/>
    </source>
</evidence>
<evidence type="ECO:0000256" key="1">
    <source>
        <dbReference type="ARBA" id="ARBA00004141"/>
    </source>
</evidence>
<dbReference type="PANTHER" id="PTHR34975">
    <property type="entry name" value="SPORE GERMINATION PROTEIN A2"/>
    <property type="match status" value="1"/>
</dbReference>
<feature type="transmembrane region" description="Helical" evidence="8">
    <location>
        <begin position="136"/>
        <end position="157"/>
    </location>
</feature>
<dbReference type="AlphaFoldDB" id="F2F4R0"/>
<dbReference type="GO" id="GO:0009847">
    <property type="term" value="P:spore germination"/>
    <property type="evidence" value="ECO:0007669"/>
    <property type="project" value="InterPro"/>
</dbReference>
<keyword evidence="6 8" id="KW-1133">Transmembrane helix</keyword>
<evidence type="ECO:0000313" key="9">
    <source>
        <dbReference type="EMBL" id="BAK16475.1"/>
    </source>
</evidence>
<feature type="transmembrane region" description="Helical" evidence="8">
    <location>
        <begin position="214"/>
        <end position="235"/>
    </location>
</feature>
<evidence type="ECO:0000256" key="7">
    <source>
        <dbReference type="ARBA" id="ARBA00023136"/>
    </source>
</evidence>
<keyword evidence="5 8" id="KW-0812">Transmembrane</keyword>
<dbReference type="HOGENOM" id="CLU_784480_0_0_9"/>
<keyword evidence="10" id="KW-1185">Reference proteome</keyword>
<dbReference type="Pfam" id="PF03845">
    <property type="entry name" value="Spore_permease"/>
    <property type="match status" value="1"/>
</dbReference>
<reference evidence="10" key="1">
    <citation type="submission" date="2011-04" db="EMBL/GenBank/DDBJ databases">
        <title>Genome sequence of Solibacillus silvestris StLB046.</title>
        <authorList>
            <person name="Morohoshi T."/>
            <person name="Someya N."/>
            <person name="Ikeda T."/>
        </authorList>
    </citation>
    <scope>NUCLEOTIDE SEQUENCE [LARGE SCALE GENOMIC DNA]</scope>
    <source>
        <strain evidence="10">StLB046</strain>
    </source>
</reference>
<evidence type="ECO:0000313" key="10">
    <source>
        <dbReference type="Proteomes" id="UP000006691"/>
    </source>
</evidence>
<dbReference type="PANTHER" id="PTHR34975:SF2">
    <property type="entry name" value="SPORE GERMINATION PROTEIN A2"/>
    <property type="match status" value="1"/>
</dbReference>
<comment type="similarity">
    <text evidence="2">Belongs to the amino acid-polyamine-organocation (APC) superfamily. Spore germination protein (SGP) (TC 2.A.3.9) family.</text>
</comment>
<sequence length="371" mass="43484">MSRFYYYLILINMVANIIASVPAILLHFHNDGAVISMLLSIAAGVLLVTIYTKFFLKYPGKTLPELLEKTTSKWFYQPFVFLLAVLWFVAGLITLITFTFLLIRYLSPEMPIILICLTLILAVIFGCILKTDRVMYTVEMIMIITSPLILFIFFKAYSSKSLNWDFVREAALYINQVPNWHSFSACFFLFLGAANLFIFNRFFTDKQKFGFRQIMFIVLISIGTLFTTYFIPIGFNGFEGINDLVYPWISTTDSIRMEYFIIERVLFMFLLFYLGIAFLSILIHWHAAVEFLKFTFKLEKIKYKDKNIGIFIPLPIFVAISLYFVTVLTEYQLFRYSSYFYDVLVFIFPGMILLFTYINRRMKNEESSPEN</sequence>
<evidence type="ECO:0000256" key="4">
    <source>
        <dbReference type="ARBA" id="ARBA00022544"/>
    </source>
</evidence>
<dbReference type="GO" id="GO:0016020">
    <property type="term" value="C:membrane"/>
    <property type="evidence" value="ECO:0007669"/>
    <property type="project" value="UniProtKB-SubCell"/>
</dbReference>
<reference evidence="9 10" key="2">
    <citation type="journal article" date="2012" name="J. Biosci. Bioeng.">
        <title>Complete genome sequence and characterization of the N-acylhomoserine lactone-degrading gene of the potato leaf-associated Solibacillus silvestris.</title>
        <authorList>
            <person name="Morohoshi T."/>
            <person name="Tominaga Y."/>
            <person name="Someya N."/>
            <person name="Ikeda T."/>
        </authorList>
    </citation>
    <scope>NUCLEOTIDE SEQUENCE [LARGE SCALE GENOMIC DNA]</scope>
    <source>
        <strain evidence="9 10">StLB046</strain>
    </source>
</reference>
<dbReference type="PATRIC" id="fig|1002809.3.peg.2072"/>
<name>F2F4R0_SOLSS</name>
<keyword evidence="3" id="KW-0813">Transport</keyword>
<proteinExistence type="inferred from homology"/>
<gene>
    <name evidence="9" type="ordered locus">SSIL_2052</name>
</gene>
<organism evidence="9 10">
    <name type="scientific">Solibacillus silvestris (strain StLB046)</name>
    <name type="common">Bacillus silvestris</name>
    <dbReference type="NCBI Taxonomy" id="1002809"/>
    <lineage>
        <taxon>Bacteria</taxon>
        <taxon>Bacillati</taxon>
        <taxon>Bacillota</taxon>
        <taxon>Bacilli</taxon>
        <taxon>Bacillales</taxon>
        <taxon>Caryophanaceae</taxon>
        <taxon>Solibacillus</taxon>
    </lineage>
</organism>
<feature type="transmembrane region" description="Helical" evidence="8">
    <location>
        <begin position="79"/>
        <end position="106"/>
    </location>
</feature>
<comment type="subcellular location">
    <subcellularLocation>
        <location evidence="1">Membrane</location>
        <topology evidence="1">Multi-pass membrane protein</topology>
    </subcellularLocation>
</comment>
<feature type="transmembrane region" description="Helical" evidence="8">
    <location>
        <begin position="308"/>
        <end position="327"/>
    </location>
</feature>
<feature type="transmembrane region" description="Helical" evidence="8">
    <location>
        <begin position="339"/>
        <end position="358"/>
    </location>
</feature>
<feature type="transmembrane region" description="Helical" evidence="8">
    <location>
        <begin position="7"/>
        <end position="28"/>
    </location>
</feature>